<dbReference type="Proteomes" id="UP000324800">
    <property type="component" value="Unassembled WGS sequence"/>
</dbReference>
<evidence type="ECO:0000256" key="1">
    <source>
        <dbReference type="SAM" id="MobiDB-lite"/>
    </source>
</evidence>
<accession>A0A5J4TSK7</accession>
<dbReference type="AlphaFoldDB" id="A0A5J4TSK7"/>
<proteinExistence type="predicted"/>
<organism evidence="2 3">
    <name type="scientific">Streblomastix strix</name>
    <dbReference type="NCBI Taxonomy" id="222440"/>
    <lineage>
        <taxon>Eukaryota</taxon>
        <taxon>Metamonada</taxon>
        <taxon>Preaxostyla</taxon>
        <taxon>Oxymonadida</taxon>
        <taxon>Streblomastigidae</taxon>
        <taxon>Streblomastix</taxon>
    </lineage>
</organism>
<sequence length="186" mass="21616">MHRWILKGFDQIQVGKDGEGQYWPSFGPGVPHATDLRQSKQQDQDTTPLTEEVNRGGDRDQEIIQDRETIKVQEKLEWISIEIRMDTKPEANREAELEELFQIETRTIKEENKAAKIENNHIKKDIGKCINITHILGRTSARQRIIQIGIGHIIMIIEIEVKAGVIIQMARRQKVKRYKRSILKSQ</sequence>
<comment type="caution">
    <text evidence="2">The sequence shown here is derived from an EMBL/GenBank/DDBJ whole genome shotgun (WGS) entry which is preliminary data.</text>
</comment>
<reference evidence="2 3" key="1">
    <citation type="submission" date="2019-03" db="EMBL/GenBank/DDBJ databases">
        <title>Single cell metagenomics reveals metabolic interactions within the superorganism composed of flagellate Streblomastix strix and complex community of Bacteroidetes bacteria on its surface.</title>
        <authorList>
            <person name="Treitli S.C."/>
            <person name="Kolisko M."/>
            <person name="Husnik F."/>
            <person name="Keeling P."/>
            <person name="Hampl V."/>
        </authorList>
    </citation>
    <scope>NUCLEOTIDE SEQUENCE [LARGE SCALE GENOMIC DNA]</scope>
    <source>
        <strain evidence="2">ST1C</strain>
    </source>
</reference>
<name>A0A5J4TSK7_9EUKA</name>
<evidence type="ECO:0000313" key="3">
    <source>
        <dbReference type="Proteomes" id="UP000324800"/>
    </source>
</evidence>
<evidence type="ECO:0000313" key="2">
    <source>
        <dbReference type="EMBL" id="KAA6361217.1"/>
    </source>
</evidence>
<gene>
    <name evidence="2" type="ORF">EZS28_043256</name>
</gene>
<protein>
    <submittedName>
        <fullName evidence="2">Uncharacterized protein</fullName>
    </submittedName>
</protein>
<dbReference type="EMBL" id="SNRW01025866">
    <property type="protein sequence ID" value="KAA6361217.1"/>
    <property type="molecule type" value="Genomic_DNA"/>
</dbReference>
<feature type="region of interest" description="Disordered" evidence="1">
    <location>
        <begin position="38"/>
        <end position="57"/>
    </location>
</feature>